<evidence type="ECO:0000256" key="6">
    <source>
        <dbReference type="ARBA" id="ARBA00022857"/>
    </source>
</evidence>
<name>H9H1Y7_MELGA</name>
<dbReference type="GO" id="GO:0003950">
    <property type="term" value="F:NAD+ poly-ADP-ribosyltransferase activity"/>
    <property type="evidence" value="ECO:0007669"/>
    <property type="project" value="UniProtKB-ARBA"/>
</dbReference>
<keyword evidence="7 10" id="KW-0520">NAD</keyword>
<dbReference type="Proteomes" id="UP000001645">
    <property type="component" value="Unplaced"/>
</dbReference>
<keyword evidence="5 10" id="KW-0732">Signal</keyword>
<accession>H9H1Y7</accession>
<reference evidence="11" key="1">
    <citation type="journal article" date="2010" name="PLoS Biol.">
        <title>Multi-platform next-generation sequencing of the domestic turkey (Meleagris gallopavo): genome assembly and analysis.</title>
        <authorList>
            <person name="Dalloul R.A."/>
            <person name="Long J.A."/>
            <person name="Zimin A.V."/>
            <person name="Aslam L."/>
            <person name="Beal K."/>
            <person name="Blomberg L.A."/>
            <person name="Bouffard P."/>
            <person name="Burt D.W."/>
            <person name="Crasta O."/>
            <person name="Crooijmans R.P."/>
            <person name="Cooper K."/>
            <person name="Coulombe R.A."/>
            <person name="De S."/>
            <person name="Delany M.E."/>
            <person name="Dodgson J.B."/>
            <person name="Dong J.J."/>
            <person name="Evans C."/>
            <person name="Frederickson K.M."/>
            <person name="Flicek P."/>
            <person name="Florea L."/>
            <person name="Folkerts O."/>
            <person name="Groenen M.A."/>
            <person name="Harkins T.T."/>
            <person name="Herrero J."/>
            <person name="Hoffmann S."/>
            <person name="Megens H.J."/>
            <person name="Jiang A."/>
            <person name="de Jong P."/>
            <person name="Kaiser P."/>
            <person name="Kim H."/>
            <person name="Kim K.W."/>
            <person name="Kim S."/>
            <person name="Langenberger D."/>
            <person name="Lee M.K."/>
            <person name="Lee T."/>
            <person name="Mane S."/>
            <person name="Marcais G."/>
            <person name="Marz M."/>
            <person name="McElroy A.P."/>
            <person name="Modise T."/>
            <person name="Nefedov M."/>
            <person name="Notredame C."/>
            <person name="Paton I.R."/>
            <person name="Payne W.S."/>
            <person name="Pertea G."/>
            <person name="Prickett D."/>
            <person name="Puiu D."/>
            <person name="Qioa D."/>
            <person name="Raineri E."/>
            <person name="Ruffier M."/>
            <person name="Salzberg S.L."/>
            <person name="Schatz M.C."/>
            <person name="Scheuring C."/>
            <person name="Schmidt C.J."/>
            <person name="Schroeder S."/>
            <person name="Searle S.M."/>
            <person name="Smith E.J."/>
            <person name="Smith J."/>
            <person name="Sonstegard T.S."/>
            <person name="Stadler P.F."/>
            <person name="Tafer H."/>
            <person name="Tu Z.J."/>
            <person name="Van Tassell C.P."/>
            <person name="Vilella A.J."/>
            <person name="Williams K.P."/>
            <person name="Yorke J.A."/>
            <person name="Zhang L."/>
            <person name="Zhang H.B."/>
            <person name="Zhang X."/>
            <person name="Zhang Y."/>
            <person name="Reed K.M."/>
        </authorList>
    </citation>
    <scope>NUCLEOTIDE SEQUENCE [LARGE SCALE GENOMIC DNA]</scope>
</reference>
<evidence type="ECO:0000256" key="9">
    <source>
        <dbReference type="ARBA" id="ARBA00047597"/>
    </source>
</evidence>
<dbReference type="GO" id="GO:0106274">
    <property type="term" value="F:NAD+-protein-arginine ADP-ribosyltransferase activity"/>
    <property type="evidence" value="ECO:0007669"/>
    <property type="project" value="UniProtKB-EC"/>
</dbReference>
<evidence type="ECO:0000313" key="11">
    <source>
        <dbReference type="Ensembl" id="ENSMGAP00000016206.3"/>
    </source>
</evidence>
<dbReference type="EC" id="2.4.2.31" evidence="10"/>
<gene>
    <name evidence="11" type="primary">LOC100547963</name>
</gene>
<dbReference type="Ensembl" id="ENSMGAT00000017178.3">
    <property type="protein sequence ID" value="ENSMGAP00000016206.3"/>
    <property type="gene ID" value="ENSMGAG00000015270.3"/>
</dbReference>
<dbReference type="PANTHER" id="PTHR10339">
    <property type="entry name" value="ADP-RIBOSYLTRANSFERASE"/>
    <property type="match status" value="1"/>
</dbReference>
<feature type="signal peptide" evidence="10">
    <location>
        <begin position="1"/>
        <end position="28"/>
    </location>
</feature>
<dbReference type="PANTHER" id="PTHR10339:SF19">
    <property type="entry name" value="GPI-LINKED NAD(P)(+)--ARGININE ADP-RIBOSYLTRANSFERASE 1"/>
    <property type="match status" value="1"/>
</dbReference>
<keyword evidence="2 10" id="KW-0328">Glycosyltransferase</keyword>
<dbReference type="GO" id="GO:0016779">
    <property type="term" value="F:nucleotidyltransferase activity"/>
    <property type="evidence" value="ECO:0007669"/>
    <property type="project" value="UniProtKB-KW"/>
</dbReference>
<sequence length="287" mass="32880">MGTWVLLHVEHVLLGWVLLLGTLASVLATSSKRDLGPVKEVAMDMANNTFDDQYQGCSRMMEDELEELNRTEFTNEVYAEGWRNAAMEWRNRWGRADRPPALRRDQATAMLAYTMEGKLYHQFNNATRGDGISRQHYLRSFPFKTLHFLLSRALHTLRESQPQQCYNVYRGVKGTRFTAQQGRVVRFGQFTSSSLRKKVAESFGQDTFFSVETCYGVPIKEFSTFPGEDEVLIPPFEQFRVTNITCIEGRTLIQLRSQGMNSTYNCEFVKGKSCSAPAWGAWVDRGH</sequence>
<dbReference type="PROSITE" id="PS01291">
    <property type="entry name" value="ART"/>
    <property type="match status" value="1"/>
</dbReference>
<proteinExistence type="inferred from homology"/>
<evidence type="ECO:0000256" key="5">
    <source>
        <dbReference type="ARBA" id="ARBA00022729"/>
    </source>
</evidence>
<dbReference type="HOGENOM" id="CLU_059744_3_0_1"/>
<feature type="chain" id="PRO_5033094596" description="NAD(P)(+)--arginine ADP-ribosyltransferase" evidence="10">
    <location>
        <begin position="29"/>
        <end position="287"/>
    </location>
</feature>
<dbReference type="GO" id="GO:0046677">
    <property type="term" value="P:response to antibiotic"/>
    <property type="evidence" value="ECO:0007669"/>
    <property type="project" value="UniProtKB-ARBA"/>
</dbReference>
<organism evidence="11 12">
    <name type="scientific">Meleagris gallopavo</name>
    <name type="common">Wild turkey</name>
    <dbReference type="NCBI Taxonomy" id="9103"/>
    <lineage>
        <taxon>Eukaryota</taxon>
        <taxon>Metazoa</taxon>
        <taxon>Chordata</taxon>
        <taxon>Craniata</taxon>
        <taxon>Vertebrata</taxon>
        <taxon>Euteleostomi</taxon>
        <taxon>Archelosauria</taxon>
        <taxon>Archosauria</taxon>
        <taxon>Dinosauria</taxon>
        <taxon>Saurischia</taxon>
        <taxon>Theropoda</taxon>
        <taxon>Coelurosauria</taxon>
        <taxon>Aves</taxon>
        <taxon>Neognathae</taxon>
        <taxon>Galloanserae</taxon>
        <taxon>Galliformes</taxon>
        <taxon>Phasianidae</taxon>
        <taxon>Meleagridinae</taxon>
        <taxon>Meleagris</taxon>
    </lineage>
</organism>
<evidence type="ECO:0000256" key="10">
    <source>
        <dbReference type="RuleBase" id="RU361228"/>
    </source>
</evidence>
<keyword evidence="4" id="KW-0548">Nucleotidyltransferase</keyword>
<dbReference type="OrthoDB" id="423533at2759"/>
<dbReference type="PROSITE" id="PS51996">
    <property type="entry name" value="TR_MART"/>
    <property type="match status" value="1"/>
</dbReference>
<dbReference type="Pfam" id="PF01129">
    <property type="entry name" value="ART"/>
    <property type="match status" value="1"/>
</dbReference>
<dbReference type="GeneTree" id="ENSGT01030000234601"/>
<protein>
    <recommendedName>
        <fullName evidence="10">NAD(P)(+)--arginine ADP-ribosyltransferase</fullName>
        <ecNumber evidence="10">2.4.2.31</ecNumber>
    </recommendedName>
    <alternativeName>
        <fullName evidence="10">Mono(ADP-ribosyl)transferase</fullName>
    </alternativeName>
</protein>
<dbReference type="InterPro" id="IPR050999">
    <property type="entry name" value="ADP-ribosyltransferase_ARG"/>
</dbReference>
<evidence type="ECO:0000256" key="1">
    <source>
        <dbReference type="ARBA" id="ARBA00009558"/>
    </source>
</evidence>
<reference evidence="11" key="2">
    <citation type="submission" date="2025-08" db="UniProtKB">
        <authorList>
            <consortium name="Ensembl"/>
        </authorList>
    </citation>
    <scope>IDENTIFICATION</scope>
</reference>
<keyword evidence="3 10" id="KW-0808">Transferase</keyword>
<dbReference type="RefSeq" id="XP_010724913.1">
    <property type="nucleotide sequence ID" value="XM_010726611.3"/>
</dbReference>
<dbReference type="Bgee" id="ENSMGAG00000015270">
    <property type="expression patterns" value="Expressed in pectoralis major and 8 other cell types or tissues"/>
</dbReference>
<dbReference type="PRINTS" id="PR00970">
    <property type="entry name" value="RIBTRNSFRASE"/>
</dbReference>
<dbReference type="InterPro" id="IPR000768">
    <property type="entry name" value="ART"/>
</dbReference>
<reference evidence="11" key="3">
    <citation type="submission" date="2025-09" db="UniProtKB">
        <authorList>
            <consortium name="Ensembl"/>
        </authorList>
    </citation>
    <scope>IDENTIFICATION</scope>
</reference>
<dbReference type="GO" id="GO:0005615">
    <property type="term" value="C:extracellular space"/>
    <property type="evidence" value="ECO:0007669"/>
    <property type="project" value="UniProtKB-ARBA"/>
</dbReference>
<evidence type="ECO:0000256" key="3">
    <source>
        <dbReference type="ARBA" id="ARBA00022679"/>
    </source>
</evidence>
<evidence type="ECO:0000256" key="2">
    <source>
        <dbReference type="ARBA" id="ARBA00022676"/>
    </source>
</evidence>
<comment type="catalytic activity">
    <reaction evidence="9 10">
        <text>L-arginyl-[protein] + NAD(+) = N(omega)-(ADP-D-ribosyl)-L-arginyl-[protein] + nicotinamide + H(+)</text>
        <dbReference type="Rhea" id="RHEA:19149"/>
        <dbReference type="Rhea" id="RHEA-COMP:10532"/>
        <dbReference type="Rhea" id="RHEA-COMP:15087"/>
        <dbReference type="ChEBI" id="CHEBI:15378"/>
        <dbReference type="ChEBI" id="CHEBI:17154"/>
        <dbReference type="ChEBI" id="CHEBI:29965"/>
        <dbReference type="ChEBI" id="CHEBI:57540"/>
        <dbReference type="ChEBI" id="CHEBI:142554"/>
        <dbReference type="EC" id="2.4.2.31"/>
    </reaction>
</comment>
<dbReference type="GeneID" id="100547963"/>
<keyword evidence="6 10" id="KW-0521">NADP</keyword>
<dbReference type="InParanoid" id="H9H1Y7"/>
<keyword evidence="12" id="KW-1185">Reference proteome</keyword>
<keyword evidence="8" id="KW-1015">Disulfide bond</keyword>
<dbReference type="AlphaFoldDB" id="H9H1Y7"/>
<dbReference type="GO" id="GO:0044194">
    <property type="term" value="C:cytolytic granule"/>
    <property type="evidence" value="ECO:0007669"/>
    <property type="project" value="UniProtKB-ARBA"/>
</dbReference>
<dbReference type="KEGG" id="mgp:100547963"/>
<dbReference type="FunFam" id="3.90.176.10:FF:000001">
    <property type="entry name" value="NAD(P)(+)--arginine ADP-ribosyltransferase"/>
    <property type="match status" value="1"/>
</dbReference>
<evidence type="ECO:0000256" key="7">
    <source>
        <dbReference type="ARBA" id="ARBA00023027"/>
    </source>
</evidence>
<evidence type="ECO:0000256" key="4">
    <source>
        <dbReference type="ARBA" id="ARBA00022695"/>
    </source>
</evidence>
<dbReference type="Gene3D" id="3.90.176.10">
    <property type="entry name" value="Toxin ADP-ribosyltransferase, Chain A, domain 1"/>
    <property type="match status" value="1"/>
</dbReference>
<comment type="similarity">
    <text evidence="1 10">Belongs to the Arg-specific ADP-ribosyltransferase family.</text>
</comment>
<evidence type="ECO:0000256" key="8">
    <source>
        <dbReference type="ARBA" id="ARBA00023157"/>
    </source>
</evidence>
<dbReference type="SUPFAM" id="SSF56399">
    <property type="entry name" value="ADP-ribosylation"/>
    <property type="match status" value="1"/>
</dbReference>
<evidence type="ECO:0000313" key="12">
    <source>
        <dbReference type="Proteomes" id="UP000001645"/>
    </source>
</evidence>